<keyword evidence="2" id="KW-1185">Reference proteome</keyword>
<dbReference type="AlphaFoldDB" id="A0A9N8PXD6"/>
<dbReference type="EMBL" id="LR824007">
    <property type="protein sequence ID" value="CAD0195920.1"/>
    <property type="molecule type" value="Genomic_DNA"/>
</dbReference>
<evidence type="ECO:0000313" key="2">
    <source>
        <dbReference type="Proteomes" id="UP001154114"/>
    </source>
</evidence>
<protein>
    <submittedName>
        <fullName evidence="1">Uncharacterized protein</fullName>
    </submittedName>
</protein>
<proteinExistence type="predicted"/>
<dbReference type="Proteomes" id="UP001154114">
    <property type="component" value="Chromosome 4"/>
</dbReference>
<accession>A0A9N8PXD6</accession>
<evidence type="ECO:0000313" key="1">
    <source>
        <dbReference type="EMBL" id="CAD0195920.1"/>
    </source>
</evidence>
<reference evidence="1" key="1">
    <citation type="submission" date="2021-12" db="EMBL/GenBank/DDBJ databases">
        <authorList>
            <person name="King R."/>
        </authorList>
    </citation>
    <scope>NUCLEOTIDE SEQUENCE</scope>
</reference>
<name>A0A9N8PXD6_CHRIL</name>
<sequence length="142" mass="16118">MIHLAHVNNNNISVVIVPPFESKHIVTKSQGFVSAEPEGRSDAKVRQSPVHLVVRADGRPLRGDVHVLVPFCHWQPCCVRVREPCVFSVAPLKRGPDRVSRNFDEINWVVRITGQRILRLTPRHEPIYHTYFFAHVSNSDAG</sequence>
<organism evidence="1 2">
    <name type="scientific">Chrysodeixis includens</name>
    <name type="common">Soybean looper</name>
    <name type="synonym">Pseudoplusia includens</name>
    <dbReference type="NCBI Taxonomy" id="689277"/>
    <lineage>
        <taxon>Eukaryota</taxon>
        <taxon>Metazoa</taxon>
        <taxon>Ecdysozoa</taxon>
        <taxon>Arthropoda</taxon>
        <taxon>Hexapoda</taxon>
        <taxon>Insecta</taxon>
        <taxon>Pterygota</taxon>
        <taxon>Neoptera</taxon>
        <taxon>Endopterygota</taxon>
        <taxon>Lepidoptera</taxon>
        <taxon>Glossata</taxon>
        <taxon>Ditrysia</taxon>
        <taxon>Noctuoidea</taxon>
        <taxon>Noctuidae</taxon>
        <taxon>Plusiinae</taxon>
        <taxon>Chrysodeixis</taxon>
    </lineage>
</organism>
<gene>
    <name evidence="1" type="ORF">CINC_LOCUS10216</name>
</gene>